<evidence type="ECO:0000313" key="3">
    <source>
        <dbReference type="WBParaSite" id="OFLC_0001469101-mRNA-1"/>
    </source>
</evidence>
<reference evidence="3" key="2">
    <citation type="submission" date="2016-06" db="UniProtKB">
        <authorList>
            <consortium name="WormBaseParasite"/>
        </authorList>
    </citation>
    <scope>IDENTIFICATION</scope>
</reference>
<accession>A0A183I4L8</accession>
<reference evidence="1 2" key="1">
    <citation type="submission" date="2015-12" db="EMBL/GenBank/DDBJ databases">
        <title>Draft genome of the nematode, Onchocerca flexuosa.</title>
        <authorList>
            <person name="Mitreva M."/>
        </authorList>
    </citation>
    <scope>NUCLEOTIDE SEQUENCE [LARGE SCALE GENOMIC DNA]</scope>
    <source>
        <strain evidence="1">Red Deer</strain>
    </source>
</reference>
<proteinExistence type="predicted"/>
<gene>
    <name evidence="1" type="ORF">X798_05541</name>
</gene>
<dbReference type="Proteomes" id="UP000242913">
    <property type="component" value="Unassembled WGS sequence"/>
</dbReference>
<dbReference type="EMBL" id="KZ270031">
    <property type="protein sequence ID" value="OZC07485.1"/>
    <property type="molecule type" value="Genomic_DNA"/>
</dbReference>
<evidence type="ECO:0000313" key="1">
    <source>
        <dbReference type="EMBL" id="OZC07485.1"/>
    </source>
</evidence>
<evidence type="ECO:0000313" key="2">
    <source>
        <dbReference type="Proteomes" id="UP000242913"/>
    </source>
</evidence>
<organism evidence="3">
    <name type="scientific">Onchocerca flexuosa</name>
    <dbReference type="NCBI Taxonomy" id="387005"/>
    <lineage>
        <taxon>Eukaryota</taxon>
        <taxon>Metazoa</taxon>
        <taxon>Ecdysozoa</taxon>
        <taxon>Nematoda</taxon>
        <taxon>Chromadorea</taxon>
        <taxon>Rhabditida</taxon>
        <taxon>Spirurina</taxon>
        <taxon>Spiruromorpha</taxon>
        <taxon>Filarioidea</taxon>
        <taxon>Onchocercidae</taxon>
        <taxon>Onchocerca</taxon>
    </lineage>
</organism>
<keyword evidence="2" id="KW-1185">Reference proteome</keyword>
<sequence>MATVRTNRTAELIISKMGYSKQTDAANKHNERKGYDEISYQDSPFLVTAMIFLKPSNHRQYLPLHSPLISADNCPYARDIIHKLGEILNSKEHKVFEIWNYQDSQHYLEQMIILYGKDRKGTVAEISRA</sequence>
<name>A0A183I4L8_9BILA</name>
<dbReference type="WBParaSite" id="OFLC_0001469101-mRNA-1">
    <property type="protein sequence ID" value="OFLC_0001469101-mRNA-1"/>
    <property type="gene ID" value="OFLC_0001469101"/>
</dbReference>
<dbReference type="AlphaFoldDB" id="A0A183I4L8"/>
<protein>
    <submittedName>
        <fullName evidence="3">DUF1273 family protein</fullName>
    </submittedName>
</protein>